<gene>
    <name evidence="1" type="ORF">MTR67_039864</name>
</gene>
<name>A0AAF0UII3_SOLVR</name>
<reference evidence="1" key="1">
    <citation type="submission" date="2023-08" db="EMBL/GenBank/DDBJ databases">
        <title>A de novo genome assembly of Solanum verrucosum Schlechtendal, a Mexican diploid species geographically isolated from the other diploid A-genome species in potato relatives.</title>
        <authorList>
            <person name="Hosaka K."/>
        </authorList>
    </citation>
    <scope>NUCLEOTIDE SEQUENCE</scope>
    <source>
        <tissue evidence="1">Young leaves</tissue>
    </source>
</reference>
<accession>A0AAF0UII3</accession>
<proteinExistence type="predicted"/>
<dbReference type="EMBL" id="CP133620">
    <property type="protein sequence ID" value="WMV46479.1"/>
    <property type="molecule type" value="Genomic_DNA"/>
</dbReference>
<dbReference type="AlphaFoldDB" id="A0AAF0UII3"/>
<dbReference type="Proteomes" id="UP001234989">
    <property type="component" value="Chromosome 9"/>
</dbReference>
<organism evidence="1 2">
    <name type="scientific">Solanum verrucosum</name>
    <dbReference type="NCBI Taxonomy" id="315347"/>
    <lineage>
        <taxon>Eukaryota</taxon>
        <taxon>Viridiplantae</taxon>
        <taxon>Streptophyta</taxon>
        <taxon>Embryophyta</taxon>
        <taxon>Tracheophyta</taxon>
        <taxon>Spermatophyta</taxon>
        <taxon>Magnoliopsida</taxon>
        <taxon>eudicotyledons</taxon>
        <taxon>Gunneridae</taxon>
        <taxon>Pentapetalae</taxon>
        <taxon>asterids</taxon>
        <taxon>lamiids</taxon>
        <taxon>Solanales</taxon>
        <taxon>Solanaceae</taxon>
        <taxon>Solanoideae</taxon>
        <taxon>Solaneae</taxon>
        <taxon>Solanum</taxon>
    </lineage>
</organism>
<evidence type="ECO:0000313" key="1">
    <source>
        <dbReference type="EMBL" id="WMV46479.1"/>
    </source>
</evidence>
<protein>
    <submittedName>
        <fullName evidence="1">Uncharacterized protein</fullName>
    </submittedName>
</protein>
<keyword evidence="2" id="KW-1185">Reference proteome</keyword>
<sequence>MGIKHSYKLGIVQTRWRWKDYSRIFPTISGNRPNSS</sequence>
<evidence type="ECO:0000313" key="2">
    <source>
        <dbReference type="Proteomes" id="UP001234989"/>
    </source>
</evidence>